<dbReference type="EMBL" id="JAACJJ010000014">
    <property type="protein sequence ID" value="KAF5327433.1"/>
    <property type="molecule type" value="Genomic_DNA"/>
</dbReference>
<dbReference type="PANTHER" id="PTHR10039:SF17">
    <property type="entry name" value="FUNGAL STAND N-TERMINAL GOODBYE DOMAIN-CONTAINING PROTEIN-RELATED"/>
    <property type="match status" value="1"/>
</dbReference>
<dbReference type="AlphaFoldDB" id="A0A8H5F8T6"/>
<evidence type="ECO:0000259" key="2">
    <source>
        <dbReference type="Pfam" id="PF24883"/>
    </source>
</evidence>
<dbReference type="PANTHER" id="PTHR10039">
    <property type="entry name" value="AMELOGENIN"/>
    <property type="match status" value="1"/>
</dbReference>
<accession>A0A8H5F8T6</accession>
<dbReference type="Proteomes" id="UP000567179">
    <property type="component" value="Unassembled WGS sequence"/>
</dbReference>
<evidence type="ECO:0000313" key="3">
    <source>
        <dbReference type="EMBL" id="KAF5327433.1"/>
    </source>
</evidence>
<comment type="caution">
    <text evidence="3">The sequence shown here is derived from an EMBL/GenBank/DDBJ whole genome shotgun (WGS) entry which is preliminary data.</text>
</comment>
<reference evidence="3 4" key="1">
    <citation type="journal article" date="2020" name="ISME J.">
        <title>Uncovering the hidden diversity of litter-decomposition mechanisms in mushroom-forming fungi.</title>
        <authorList>
            <person name="Floudas D."/>
            <person name="Bentzer J."/>
            <person name="Ahren D."/>
            <person name="Johansson T."/>
            <person name="Persson P."/>
            <person name="Tunlid A."/>
        </authorList>
    </citation>
    <scope>NUCLEOTIDE SEQUENCE [LARGE SCALE GENOMIC DNA]</scope>
    <source>
        <strain evidence="3 4">CBS 101986</strain>
    </source>
</reference>
<keyword evidence="1" id="KW-0677">Repeat</keyword>
<feature type="domain" description="Nephrocystin 3-like N-terminal" evidence="2">
    <location>
        <begin position="115"/>
        <end position="276"/>
    </location>
</feature>
<dbReference type="InterPro" id="IPR027417">
    <property type="entry name" value="P-loop_NTPase"/>
</dbReference>
<evidence type="ECO:0000256" key="1">
    <source>
        <dbReference type="ARBA" id="ARBA00022737"/>
    </source>
</evidence>
<sequence>MHYNYPVEWEKRCFDFGCSHCFSRLIRPHRPPPLSRRLRRGVNRAMSFFTDAHGVVVSGQNVTMTAYSCSQAADRGFDILCQNTTPAALYGSSASAKGDGCLHGARLDVQDYIFKWLDNPESEAVMWMHGPAGIGKTAIAKTVANLCAERGQLLSAFFFLRSDEGRNSMKHLVPSLAYAMVQQISHTRNIVCTSTANNPLIFSAPLERQIGAIIIPAFSNAFSPLGDSPPDPMLIVIDGLDECIDLGAQQLIIRSFVSLFATTTTVIGAKILIVSRPESHIVSTFSVVDIAQHVRQLRLDEWDTIADIEIFLRAELEEVRQTHPLKSYLDAGWPQDTSLKKLLHRSLESFIYSTLAIRYIASHSRHPQKSLNNLLALDSDCAYEAHAELDLLYCHILQSLDEKTRNTVRKILCLYTYLSIDDIETVGSLLGETTFAVELAVRRMSSVIYFEEPWNIFSYYHTSFRDYLLDKQRSGVLYLYSPDIANTVANSLSTIWIHPTTMDDYKLMRGSASVLPTISLRQICICIS</sequence>
<dbReference type="Gene3D" id="3.40.50.300">
    <property type="entry name" value="P-loop containing nucleotide triphosphate hydrolases"/>
    <property type="match status" value="1"/>
</dbReference>
<dbReference type="OrthoDB" id="163438at2759"/>
<dbReference type="InterPro" id="IPR056884">
    <property type="entry name" value="NPHP3-like_N"/>
</dbReference>
<dbReference type="Pfam" id="PF24883">
    <property type="entry name" value="NPHP3_N"/>
    <property type="match status" value="1"/>
</dbReference>
<keyword evidence="4" id="KW-1185">Reference proteome</keyword>
<evidence type="ECO:0000313" key="4">
    <source>
        <dbReference type="Proteomes" id="UP000567179"/>
    </source>
</evidence>
<proteinExistence type="predicted"/>
<name>A0A8H5F8T6_9AGAR</name>
<organism evidence="3 4">
    <name type="scientific">Psilocybe cf. subviscida</name>
    <dbReference type="NCBI Taxonomy" id="2480587"/>
    <lineage>
        <taxon>Eukaryota</taxon>
        <taxon>Fungi</taxon>
        <taxon>Dikarya</taxon>
        <taxon>Basidiomycota</taxon>
        <taxon>Agaricomycotina</taxon>
        <taxon>Agaricomycetes</taxon>
        <taxon>Agaricomycetidae</taxon>
        <taxon>Agaricales</taxon>
        <taxon>Agaricineae</taxon>
        <taxon>Strophariaceae</taxon>
        <taxon>Psilocybe</taxon>
    </lineage>
</organism>
<dbReference type="SUPFAM" id="SSF52540">
    <property type="entry name" value="P-loop containing nucleoside triphosphate hydrolases"/>
    <property type="match status" value="1"/>
</dbReference>
<protein>
    <recommendedName>
        <fullName evidence="2">Nephrocystin 3-like N-terminal domain-containing protein</fullName>
    </recommendedName>
</protein>
<gene>
    <name evidence="3" type="ORF">D9619_005110</name>
</gene>